<dbReference type="InParanoid" id="A0A6P3ZHM5"/>
<evidence type="ECO:0000313" key="2">
    <source>
        <dbReference type="Proteomes" id="UP001652623"/>
    </source>
</evidence>
<dbReference type="KEGG" id="zju:107414566"/>
<accession>A0A6P3ZHM5</accession>
<dbReference type="Pfam" id="PF04720">
    <property type="entry name" value="PDDEXK_6"/>
    <property type="match status" value="1"/>
</dbReference>
<organism evidence="2 3">
    <name type="scientific">Ziziphus jujuba</name>
    <name type="common">Chinese jujube</name>
    <name type="synonym">Ziziphus sativa</name>
    <dbReference type="NCBI Taxonomy" id="326968"/>
    <lineage>
        <taxon>Eukaryota</taxon>
        <taxon>Viridiplantae</taxon>
        <taxon>Streptophyta</taxon>
        <taxon>Embryophyta</taxon>
        <taxon>Tracheophyta</taxon>
        <taxon>Spermatophyta</taxon>
        <taxon>Magnoliopsida</taxon>
        <taxon>eudicotyledons</taxon>
        <taxon>Gunneridae</taxon>
        <taxon>Pentapetalae</taxon>
        <taxon>rosids</taxon>
        <taxon>fabids</taxon>
        <taxon>Rosales</taxon>
        <taxon>Rhamnaceae</taxon>
        <taxon>Paliureae</taxon>
        <taxon>Ziziphus</taxon>
    </lineage>
</organism>
<keyword evidence="2" id="KW-1185">Reference proteome</keyword>
<dbReference type="NCBIfam" id="TIGR01615">
    <property type="entry name" value="A_thal_3542"/>
    <property type="match status" value="1"/>
</dbReference>
<reference evidence="3" key="2">
    <citation type="submission" date="2025-08" db="UniProtKB">
        <authorList>
            <consortium name="RefSeq"/>
        </authorList>
    </citation>
    <scope>IDENTIFICATION</scope>
    <source>
        <tissue evidence="3">Seedling</tissue>
    </source>
</reference>
<dbReference type="Proteomes" id="UP001652623">
    <property type="component" value="Chromosome 1"/>
</dbReference>
<feature type="region of interest" description="Disordered" evidence="1">
    <location>
        <begin position="292"/>
        <end position="316"/>
    </location>
</feature>
<reference evidence="2" key="1">
    <citation type="submission" date="2025-05" db="UniProtKB">
        <authorList>
            <consortium name="RefSeq"/>
        </authorList>
    </citation>
    <scope>NUCLEOTIDE SEQUENCE [LARGE SCALE GENOMIC DNA]</scope>
</reference>
<proteinExistence type="predicted"/>
<dbReference type="PANTHER" id="PTHR31579">
    <property type="entry name" value="OS03G0796600 PROTEIN"/>
    <property type="match status" value="1"/>
</dbReference>
<name>A0A6P3ZHM5_ZIZJJ</name>
<gene>
    <name evidence="3" type="primary">LOC107414566</name>
</gene>
<sequence>MASLRSLPSFSPEERLKKLDIDNWVQKGLPEKIEKKKMARIPVKFQRVAAAFDEVAKVRLCESSGSEHSPESDTYLSDLVKSFIERGGGGVHGEDGNYEEIQSEMEHKSRDGDSDGYLSDSETKDLLQGLFGCGGDDDDVKRKIYAEVEAFLGLTGDYKSSRSYKRRLMTHLRQKGFDAGLCKSKWEKSKRFPAGEYEYVDVDVEGNRYIIEAFLMGEFEIARPTNQYASLLEIFPKIFIGKVGELKQIVRILCRAIKQSMKSRDMAMPPWRRNGYMMAKWFGSYKRTTNKVSAGKGSSEQQQQRDDDASGGKRRVGFETFPNTSYFCRDEIATKIGLRVGLLTAAFESGF</sequence>
<dbReference type="GeneID" id="107414566"/>
<dbReference type="RefSeq" id="XP_015878192.3">
    <property type="nucleotide sequence ID" value="XM_016022706.4"/>
</dbReference>
<dbReference type="AlphaFoldDB" id="A0A6P3ZHM5"/>
<feature type="compositionally biased region" description="Polar residues" evidence="1">
    <location>
        <begin position="292"/>
        <end position="302"/>
    </location>
</feature>
<protein>
    <submittedName>
        <fullName evidence="3">Uncharacterized protein LOC107414566</fullName>
    </submittedName>
</protein>
<evidence type="ECO:0000256" key="1">
    <source>
        <dbReference type="SAM" id="MobiDB-lite"/>
    </source>
</evidence>
<dbReference type="PANTHER" id="PTHR31579:SF92">
    <property type="entry name" value="DUF506 FAMILY PROTEIN"/>
    <property type="match status" value="1"/>
</dbReference>
<evidence type="ECO:0000313" key="3">
    <source>
        <dbReference type="RefSeq" id="XP_015878192.3"/>
    </source>
</evidence>
<dbReference type="InterPro" id="IPR006502">
    <property type="entry name" value="PDDEXK-like"/>
</dbReference>